<keyword evidence="1" id="KW-0175">Coiled coil</keyword>
<reference evidence="2 3" key="1">
    <citation type="submission" date="2017-03" db="EMBL/GenBank/DDBJ databases">
        <authorList>
            <person name="Afonso C.L."/>
            <person name="Miller P.J."/>
            <person name="Scott M.A."/>
            <person name="Spackman E."/>
            <person name="Goraichik I."/>
            <person name="Dimitrov K.M."/>
            <person name="Suarez D.L."/>
            <person name="Swayne D.E."/>
        </authorList>
    </citation>
    <scope>NUCLEOTIDE SEQUENCE [LARGE SCALE GENOMIC DNA]</scope>
    <source>
        <strain evidence="2 3">CECT 8367</strain>
    </source>
</reference>
<sequence length="309" mass="35070">MLGTLVVVGGEVHLPSLRRIAAQKIFLFEARRDVFLRLKRDLYDDRITVTHAIPNLFGRNEELVRFNVPMHDSPLAPSGLLSLYQNLLETGRETVPGLSFQEMAVMLEFSSDHPNRLIIDVPGAELNILRGLNDEGLLADFDCVTVQTSRSTLYTNGSDLQSCIAWCDTALDQKSIRQSDADPERPILSIYPNKEAENLSSRVREISAELSTALKELDITKEKLRDEASRLEKMQKESADLQSKNREFAKKLENTESYAKRLAEDLRRARRDAELLIGTNEVFRGGQEELIKLRGQVEILRDFLASTRR</sequence>
<gene>
    <name evidence="2" type="ORF">LOS8367_03684</name>
</gene>
<accession>A0A1X7A705</accession>
<dbReference type="Gene3D" id="3.40.50.150">
    <property type="entry name" value="Vaccinia Virus protein VP39"/>
    <property type="match status" value="1"/>
</dbReference>
<dbReference type="AlphaFoldDB" id="A0A1X7A705"/>
<proteinExistence type="predicted"/>
<dbReference type="EMBL" id="FWFY01000024">
    <property type="protein sequence ID" value="SLN72217.1"/>
    <property type="molecule type" value="Genomic_DNA"/>
</dbReference>
<dbReference type="Proteomes" id="UP000193495">
    <property type="component" value="Unassembled WGS sequence"/>
</dbReference>
<feature type="coiled-coil region" evidence="1">
    <location>
        <begin position="196"/>
        <end position="272"/>
    </location>
</feature>
<organism evidence="2 3">
    <name type="scientific">Limimaricola soesokkakensis</name>
    <dbReference type="NCBI Taxonomy" id="1343159"/>
    <lineage>
        <taxon>Bacteria</taxon>
        <taxon>Pseudomonadati</taxon>
        <taxon>Pseudomonadota</taxon>
        <taxon>Alphaproteobacteria</taxon>
        <taxon>Rhodobacterales</taxon>
        <taxon>Paracoccaceae</taxon>
        <taxon>Limimaricola</taxon>
    </lineage>
</organism>
<dbReference type="InterPro" id="IPR029063">
    <property type="entry name" value="SAM-dependent_MTases_sf"/>
</dbReference>
<evidence type="ECO:0000256" key="1">
    <source>
        <dbReference type="SAM" id="Coils"/>
    </source>
</evidence>
<evidence type="ECO:0000313" key="2">
    <source>
        <dbReference type="EMBL" id="SLN72217.1"/>
    </source>
</evidence>
<name>A0A1X7A705_9RHOB</name>
<evidence type="ECO:0000313" key="3">
    <source>
        <dbReference type="Proteomes" id="UP000193495"/>
    </source>
</evidence>
<protein>
    <submittedName>
        <fullName evidence="2">Uncharacterized protein</fullName>
    </submittedName>
</protein>